<dbReference type="EMBL" id="VUJU01005276">
    <property type="protein sequence ID" value="KAF0751726.1"/>
    <property type="molecule type" value="Genomic_DNA"/>
</dbReference>
<dbReference type="OrthoDB" id="6617831at2759"/>
<evidence type="ECO:0000313" key="1">
    <source>
        <dbReference type="EMBL" id="KAF0751726.1"/>
    </source>
</evidence>
<comment type="caution">
    <text evidence="1">The sequence shown here is derived from an EMBL/GenBank/DDBJ whole genome shotgun (WGS) entry which is preliminary data.</text>
</comment>
<organism evidence="1 2">
    <name type="scientific">Aphis craccivora</name>
    <name type="common">Cowpea aphid</name>
    <dbReference type="NCBI Taxonomy" id="307492"/>
    <lineage>
        <taxon>Eukaryota</taxon>
        <taxon>Metazoa</taxon>
        <taxon>Ecdysozoa</taxon>
        <taxon>Arthropoda</taxon>
        <taxon>Hexapoda</taxon>
        <taxon>Insecta</taxon>
        <taxon>Pterygota</taxon>
        <taxon>Neoptera</taxon>
        <taxon>Paraneoptera</taxon>
        <taxon>Hemiptera</taxon>
        <taxon>Sternorrhyncha</taxon>
        <taxon>Aphidomorpha</taxon>
        <taxon>Aphidoidea</taxon>
        <taxon>Aphididae</taxon>
        <taxon>Aphidini</taxon>
        <taxon>Aphis</taxon>
        <taxon>Aphis</taxon>
    </lineage>
</organism>
<evidence type="ECO:0000313" key="2">
    <source>
        <dbReference type="Proteomes" id="UP000478052"/>
    </source>
</evidence>
<protein>
    <submittedName>
        <fullName evidence="1">Integrase catalytic domain-containing protein</fullName>
    </submittedName>
</protein>
<proteinExistence type="predicted"/>
<keyword evidence="2" id="KW-1185">Reference proteome</keyword>
<dbReference type="AlphaFoldDB" id="A0A6G0YA06"/>
<name>A0A6G0YA06_APHCR</name>
<gene>
    <name evidence="1" type="ORF">FWK35_00029207</name>
</gene>
<dbReference type="Pfam" id="PF03564">
    <property type="entry name" value="DUF1759"/>
    <property type="match status" value="1"/>
</dbReference>
<sequence length="506" mass="55951">MVLLNEILFNLDQLGKYSLDVETNTRSLVNEAKAVCNAQSAPVVVFGAIHQVTDIVTTENSSCSASTSKDCSDPIVDRAQSSSKLPDIPLPYFDSECQNWPAFRDRFRALVDQRPNIFNIEKFYYLLGCLHAGPQDVVKGFTASNDTYTLAWDALVERYDRPRKLASSILDKLLTAPVATSETFAALQTFLSIFDENIAILESLYIPDLSSFLLFSLAARCLPVTSKRLFETENTKESLKTHVHSSLESFKSVHQKSSVFCREGKVALVSSSKPTSLKCVVCSGVHQLADCLMFKAWSVNERYKAVCTYHLCRVCFSEETLSCIASSRPCDLKKTSSPADLLCRYQAPTVLLGTAVVHARDTVDICRSVRVLIDSATQISAITSACCDRLALQPSRWTVPVTGFSGEKVPDVQADPHFDKPAPVDLLIGADIFPQIWNNRSSSLDPEFPSIYSSIFGWVLIGPVLEHPDIGAQFMLTSLESLMETIMERFWSVEKSEAAPPSVHGK</sequence>
<reference evidence="1 2" key="1">
    <citation type="submission" date="2019-08" db="EMBL/GenBank/DDBJ databases">
        <title>Whole genome of Aphis craccivora.</title>
        <authorList>
            <person name="Voronova N.V."/>
            <person name="Shulinski R.S."/>
            <person name="Bandarenka Y.V."/>
            <person name="Zhorov D.G."/>
            <person name="Warner D."/>
        </authorList>
    </citation>
    <scope>NUCLEOTIDE SEQUENCE [LARGE SCALE GENOMIC DNA]</scope>
    <source>
        <strain evidence="1">180601</strain>
        <tissue evidence="1">Whole Body</tissue>
    </source>
</reference>
<dbReference type="PANTHER" id="PTHR47331">
    <property type="entry name" value="PHD-TYPE DOMAIN-CONTAINING PROTEIN"/>
    <property type="match status" value="1"/>
</dbReference>
<dbReference type="InterPro" id="IPR005312">
    <property type="entry name" value="DUF1759"/>
</dbReference>
<dbReference type="PANTHER" id="PTHR47331:SF5">
    <property type="entry name" value="RIBONUCLEASE H"/>
    <property type="match status" value="1"/>
</dbReference>
<accession>A0A6G0YA06</accession>
<dbReference type="Proteomes" id="UP000478052">
    <property type="component" value="Unassembled WGS sequence"/>
</dbReference>